<dbReference type="Pfam" id="PF04043">
    <property type="entry name" value="PMEI"/>
    <property type="match status" value="1"/>
</dbReference>
<feature type="signal peptide" evidence="7">
    <location>
        <begin position="1"/>
        <end position="25"/>
    </location>
</feature>
<comment type="catalytic activity">
    <reaction evidence="7">
        <text>[(1-&gt;4)-alpha-D-galacturonosyl methyl ester](n) + n H2O = [(1-&gt;4)-alpha-D-galacturonosyl](n) + n methanol + n H(+)</text>
        <dbReference type="Rhea" id="RHEA:22380"/>
        <dbReference type="Rhea" id="RHEA-COMP:14570"/>
        <dbReference type="Rhea" id="RHEA-COMP:14573"/>
        <dbReference type="ChEBI" id="CHEBI:15377"/>
        <dbReference type="ChEBI" id="CHEBI:15378"/>
        <dbReference type="ChEBI" id="CHEBI:17790"/>
        <dbReference type="ChEBI" id="CHEBI:140522"/>
        <dbReference type="ChEBI" id="CHEBI:140523"/>
        <dbReference type="EC" id="3.1.1.11"/>
    </reaction>
</comment>
<dbReference type="SUPFAM" id="SSF51126">
    <property type="entry name" value="Pectin lyase-like"/>
    <property type="match status" value="1"/>
</dbReference>
<feature type="domain" description="Pectinesterase inhibitor" evidence="8">
    <location>
        <begin position="22"/>
        <end position="179"/>
    </location>
</feature>
<dbReference type="CDD" id="cd15798">
    <property type="entry name" value="PMEI-like_3"/>
    <property type="match status" value="1"/>
</dbReference>
<dbReference type="GO" id="GO:0045490">
    <property type="term" value="P:pectin catabolic process"/>
    <property type="evidence" value="ECO:0007669"/>
    <property type="project" value="UniProtKB-UniRule"/>
</dbReference>
<comment type="pathway">
    <text evidence="1 7">Glycan metabolism; pectin degradation; 2-dehydro-3-deoxy-D-gluconate from pectin: step 1/5.</text>
</comment>
<dbReference type="InterPro" id="IPR011050">
    <property type="entry name" value="Pectin_lyase_fold/virulence"/>
</dbReference>
<organism evidence="9 10">
    <name type="scientific">Saponaria officinalis</name>
    <name type="common">Common soapwort</name>
    <name type="synonym">Lychnis saponaria</name>
    <dbReference type="NCBI Taxonomy" id="3572"/>
    <lineage>
        <taxon>Eukaryota</taxon>
        <taxon>Viridiplantae</taxon>
        <taxon>Streptophyta</taxon>
        <taxon>Embryophyta</taxon>
        <taxon>Tracheophyta</taxon>
        <taxon>Spermatophyta</taxon>
        <taxon>Magnoliopsida</taxon>
        <taxon>eudicotyledons</taxon>
        <taxon>Gunneridae</taxon>
        <taxon>Pentapetalae</taxon>
        <taxon>Caryophyllales</taxon>
        <taxon>Caryophyllaceae</taxon>
        <taxon>Caryophylleae</taxon>
        <taxon>Saponaria</taxon>
    </lineage>
</organism>
<dbReference type="PROSITE" id="PS00503">
    <property type="entry name" value="PECTINESTERASE_2"/>
    <property type="match status" value="1"/>
</dbReference>
<protein>
    <recommendedName>
        <fullName evidence="7">Pectinesterase</fullName>
        <ecNumber evidence="7">3.1.1.11</ecNumber>
    </recommendedName>
</protein>
<dbReference type="SUPFAM" id="SSF101148">
    <property type="entry name" value="Plant invertase/pectin methylesterase inhibitor"/>
    <property type="match status" value="1"/>
</dbReference>
<dbReference type="GO" id="GO:0030599">
    <property type="term" value="F:pectinesterase activity"/>
    <property type="evidence" value="ECO:0007669"/>
    <property type="project" value="UniProtKB-UniRule"/>
</dbReference>
<dbReference type="Gene3D" id="1.20.140.40">
    <property type="entry name" value="Invertase/pectin methylesterase inhibitor family protein"/>
    <property type="match status" value="1"/>
</dbReference>
<dbReference type="InterPro" id="IPR012334">
    <property type="entry name" value="Pectin_lyas_fold"/>
</dbReference>
<dbReference type="InterPro" id="IPR033131">
    <property type="entry name" value="Pectinesterase_Asp_AS"/>
</dbReference>
<dbReference type="Proteomes" id="UP001443914">
    <property type="component" value="Unassembled WGS sequence"/>
</dbReference>
<keyword evidence="10" id="KW-1185">Reference proteome</keyword>
<dbReference type="FunFam" id="2.160.20.10:FF:000001">
    <property type="entry name" value="Pectinesterase"/>
    <property type="match status" value="1"/>
</dbReference>
<evidence type="ECO:0000256" key="4">
    <source>
        <dbReference type="ARBA" id="ARBA00022801"/>
    </source>
</evidence>
<dbReference type="EC" id="3.1.1.11" evidence="7"/>
<sequence length="534" mass="59340">MAFKNHLISITILHIVLLFPLLSNSDPRKFCDNTPHSNFCKATLSKNKHDNGTIHGHSRFCVNQSLYITKQFNSVLKQHLRPSHTRSLSKTSIYALQDCRSLASLTLDYLSSTFRAINTTDFLSTIDTNQVQTMLSATITNLDTCFDGLLEAQPESNITQDLKNHIINNTMLYSVTLALFTKGWLSKPSHKRYTATEKLNFGNTRRLIQLGEMGIIINNMVVVNKNGSGNFTTINDAINIAPNNTKVNMGYFGIYVMGGVYEEYVVIPSNKMYLIMVGDGINQTIITGNHSVNAGWTTYNSATFAVTAAGFVAVNMTFQNTAGASMHQAVALRNGADLSAFYNCSFEGYQDTLYTHSMRQFYKQCDIFGTVDFIFGNAAVVFQDCNIYPRQPLKGQFNAITAQGRTDPNQNTGTSIHNCSITATNELISSNYMVKTYFGRPWKQNSLTIFMQSYVDSSIDPAGWHEWSGNFAIDTLYYAEYNNTGPGSDTSNRVTWPGYHVIDANDASNFTVSSFILGDFWLPSSGVPYSGGLI</sequence>
<comment type="similarity">
    <text evidence="2">In the N-terminal section; belongs to the PMEI family.</text>
</comment>
<dbReference type="AlphaFoldDB" id="A0AAW1LPJ1"/>
<evidence type="ECO:0000256" key="3">
    <source>
        <dbReference type="ARBA" id="ARBA00007786"/>
    </source>
</evidence>
<dbReference type="InterPro" id="IPR000070">
    <property type="entry name" value="Pectinesterase_cat"/>
</dbReference>
<evidence type="ECO:0000256" key="7">
    <source>
        <dbReference type="RuleBase" id="RU000589"/>
    </source>
</evidence>
<dbReference type="Gene3D" id="2.160.20.10">
    <property type="entry name" value="Single-stranded right-handed beta-helix, Pectin lyase-like"/>
    <property type="match status" value="1"/>
</dbReference>
<keyword evidence="4 7" id="KW-0378">Hydrolase</keyword>
<dbReference type="EMBL" id="JBDFQZ010000004">
    <property type="protein sequence ID" value="KAK9735485.1"/>
    <property type="molecule type" value="Genomic_DNA"/>
</dbReference>
<evidence type="ECO:0000259" key="8">
    <source>
        <dbReference type="SMART" id="SM00856"/>
    </source>
</evidence>
<dbReference type="Pfam" id="PF01095">
    <property type="entry name" value="Pectinesterase"/>
    <property type="match status" value="1"/>
</dbReference>
<name>A0AAW1LPJ1_SAPOF</name>
<feature type="active site" evidence="6">
    <location>
        <position position="372"/>
    </location>
</feature>
<comment type="similarity">
    <text evidence="3">In the C-terminal section; belongs to the pectinesterase family.</text>
</comment>
<dbReference type="GO" id="GO:0004857">
    <property type="term" value="F:enzyme inhibitor activity"/>
    <property type="evidence" value="ECO:0007669"/>
    <property type="project" value="InterPro"/>
</dbReference>
<dbReference type="NCBIfam" id="TIGR01614">
    <property type="entry name" value="PME_inhib"/>
    <property type="match status" value="1"/>
</dbReference>
<feature type="chain" id="PRO_5043103034" description="Pectinesterase" evidence="7">
    <location>
        <begin position="26"/>
        <end position="534"/>
    </location>
</feature>
<evidence type="ECO:0000256" key="2">
    <source>
        <dbReference type="ARBA" id="ARBA00006027"/>
    </source>
</evidence>
<evidence type="ECO:0000313" key="9">
    <source>
        <dbReference type="EMBL" id="KAK9735485.1"/>
    </source>
</evidence>
<proteinExistence type="inferred from homology"/>
<dbReference type="PANTHER" id="PTHR31707">
    <property type="entry name" value="PECTINESTERASE"/>
    <property type="match status" value="1"/>
</dbReference>
<gene>
    <name evidence="9" type="ORF">RND81_04G208500</name>
</gene>
<accession>A0AAW1LPJ1</accession>
<reference evidence="9" key="1">
    <citation type="submission" date="2024-03" db="EMBL/GenBank/DDBJ databases">
        <title>WGS assembly of Saponaria officinalis var. Norfolk2.</title>
        <authorList>
            <person name="Jenkins J."/>
            <person name="Shu S."/>
            <person name="Grimwood J."/>
            <person name="Barry K."/>
            <person name="Goodstein D."/>
            <person name="Schmutz J."/>
            <person name="Leebens-Mack J."/>
            <person name="Osbourn A."/>
        </authorList>
    </citation>
    <scope>NUCLEOTIDE SEQUENCE [LARGE SCALE GENOMIC DNA]</scope>
    <source>
        <strain evidence="9">JIC</strain>
    </source>
</reference>
<dbReference type="SMART" id="SM00856">
    <property type="entry name" value="PMEI"/>
    <property type="match status" value="1"/>
</dbReference>
<evidence type="ECO:0000256" key="5">
    <source>
        <dbReference type="ARBA" id="ARBA00023085"/>
    </source>
</evidence>
<comment type="caution">
    <text evidence="9">The sequence shown here is derived from an EMBL/GenBank/DDBJ whole genome shotgun (WGS) entry which is preliminary data.</text>
</comment>
<keyword evidence="7" id="KW-0732">Signal</keyword>
<dbReference type="InterPro" id="IPR006501">
    <property type="entry name" value="Pectinesterase_inhib_dom"/>
</dbReference>
<evidence type="ECO:0000256" key="1">
    <source>
        <dbReference type="ARBA" id="ARBA00005184"/>
    </source>
</evidence>
<evidence type="ECO:0000256" key="6">
    <source>
        <dbReference type="PROSITE-ProRule" id="PRU10040"/>
    </source>
</evidence>
<dbReference type="GO" id="GO:0042545">
    <property type="term" value="P:cell wall modification"/>
    <property type="evidence" value="ECO:0007669"/>
    <property type="project" value="UniProtKB-UniRule"/>
</dbReference>
<keyword evidence="5 7" id="KW-0063">Aspartyl esterase</keyword>
<evidence type="ECO:0000313" key="10">
    <source>
        <dbReference type="Proteomes" id="UP001443914"/>
    </source>
</evidence>
<dbReference type="InterPro" id="IPR035513">
    <property type="entry name" value="Invertase/methylesterase_inhib"/>
</dbReference>